<dbReference type="SUPFAM" id="SSF47986">
    <property type="entry name" value="DEATH domain"/>
    <property type="match status" value="2"/>
</dbReference>
<evidence type="ECO:0000259" key="6">
    <source>
        <dbReference type="PROSITE" id="PS50209"/>
    </source>
</evidence>
<dbReference type="Ensembl" id="ENSSTUT00000008266.1">
    <property type="protein sequence ID" value="ENSSTUP00000007781.1"/>
    <property type="gene ID" value="ENSSTUG00000003806.1"/>
</dbReference>
<dbReference type="PROSITE" id="PS50209">
    <property type="entry name" value="CARD"/>
    <property type="match status" value="1"/>
</dbReference>
<keyword evidence="5" id="KW-0395">Inflammatory response</keyword>
<dbReference type="Proteomes" id="UP000472277">
    <property type="component" value="Chromosome 20"/>
</dbReference>
<gene>
    <name evidence="7" type="primary">LOC115155935</name>
</gene>
<dbReference type="InParanoid" id="A0A673WI04"/>
<evidence type="ECO:0000313" key="7">
    <source>
        <dbReference type="Ensembl" id="ENSSTUP00000007781.1"/>
    </source>
</evidence>
<evidence type="ECO:0000256" key="4">
    <source>
        <dbReference type="ARBA" id="ARBA00022859"/>
    </source>
</evidence>
<evidence type="ECO:0000256" key="3">
    <source>
        <dbReference type="ARBA" id="ARBA00022588"/>
    </source>
</evidence>
<evidence type="ECO:0000256" key="2">
    <source>
        <dbReference type="ARBA" id="ARBA00022490"/>
    </source>
</evidence>
<keyword evidence="2" id="KW-0963">Cytoplasm</keyword>
<dbReference type="OrthoDB" id="9931598at2759"/>
<reference evidence="7" key="1">
    <citation type="submission" date="2025-08" db="UniProtKB">
        <authorList>
            <consortium name="Ensembl"/>
        </authorList>
    </citation>
    <scope>IDENTIFICATION</scope>
</reference>
<keyword evidence="3" id="KW-0399">Innate immunity</keyword>
<dbReference type="PANTHER" id="PTHR46985:SF2">
    <property type="entry name" value="APOPTOSIS-ASSOCIATED SPECK-LIKE PROTEIN CONTAINING A CARD"/>
    <property type="match status" value="1"/>
</dbReference>
<protein>
    <submittedName>
        <fullName evidence="7">Uncharacterized LOC115155935</fullName>
    </submittedName>
</protein>
<dbReference type="KEGG" id="stru:115155935"/>
<evidence type="ECO:0000256" key="5">
    <source>
        <dbReference type="ARBA" id="ARBA00023198"/>
    </source>
</evidence>
<dbReference type="GO" id="GO:0006954">
    <property type="term" value="P:inflammatory response"/>
    <property type="evidence" value="ECO:0007669"/>
    <property type="project" value="UniProtKB-KW"/>
</dbReference>
<organism evidence="7 8">
    <name type="scientific">Salmo trutta</name>
    <name type="common">Brown trout</name>
    <dbReference type="NCBI Taxonomy" id="8032"/>
    <lineage>
        <taxon>Eukaryota</taxon>
        <taxon>Metazoa</taxon>
        <taxon>Chordata</taxon>
        <taxon>Craniata</taxon>
        <taxon>Vertebrata</taxon>
        <taxon>Euteleostomi</taxon>
        <taxon>Actinopterygii</taxon>
        <taxon>Neopterygii</taxon>
        <taxon>Teleostei</taxon>
        <taxon>Protacanthopterygii</taxon>
        <taxon>Salmoniformes</taxon>
        <taxon>Salmonidae</taxon>
        <taxon>Salmoninae</taxon>
        <taxon>Salmo</taxon>
    </lineage>
</organism>
<evidence type="ECO:0000313" key="8">
    <source>
        <dbReference type="Proteomes" id="UP000472277"/>
    </source>
</evidence>
<dbReference type="InterPro" id="IPR011029">
    <property type="entry name" value="DEATH-like_dom_sf"/>
</dbReference>
<proteinExistence type="predicted"/>
<dbReference type="GO" id="GO:0005829">
    <property type="term" value="C:cytosol"/>
    <property type="evidence" value="ECO:0007669"/>
    <property type="project" value="UniProtKB-SubCell"/>
</dbReference>
<dbReference type="GO" id="GO:0042981">
    <property type="term" value="P:regulation of apoptotic process"/>
    <property type="evidence" value="ECO:0007669"/>
    <property type="project" value="InterPro"/>
</dbReference>
<name>A0A673WI04_SALTR</name>
<feature type="domain" description="CARD" evidence="6">
    <location>
        <begin position="132"/>
        <end position="212"/>
    </location>
</feature>
<dbReference type="CDD" id="cd01671">
    <property type="entry name" value="CARD"/>
    <property type="match status" value="1"/>
</dbReference>
<dbReference type="AlphaFoldDB" id="A0A673WI04"/>
<dbReference type="RefSeq" id="XP_029558892.1">
    <property type="nucleotide sequence ID" value="XM_029703032.1"/>
</dbReference>
<keyword evidence="8" id="KW-1185">Reference proteome</keyword>
<accession>A0A673WI04</accession>
<sequence>MEFLKSHKEDLCNCLSAMDALYIIDKCEDILTAKQDKAIRNQKTDAGKISLLLETFIEMEDSKCQDFLKILKEEQTHYPGLKQHFIKSTQASSSPTVHVDCNSTVDTSKVTNVPPGPECPVPPKQTEDVSSSQGPAMKIIIENKVKLIDWLRADSVFILQHVHSKRIVTDREYQELKSLSVPEAAVTDLIDKMILKKEETCSQFLHTLRESEVNDTYPELKKWITTLGLGLSRPNDKTSSISSISDKRGFLKRNRTALVSQVKNVKAIVDDLQSGGYHDEMAAFVNAQLTSQESMRKLLDSATSSGAANALIQALFTHQKDVMDDLIAENA</sequence>
<dbReference type="GeneID" id="115155935"/>
<keyword evidence="4" id="KW-0391">Immunity</keyword>
<reference evidence="7" key="2">
    <citation type="submission" date="2025-09" db="UniProtKB">
        <authorList>
            <consortium name="Ensembl"/>
        </authorList>
    </citation>
    <scope>IDENTIFICATION</scope>
</reference>
<dbReference type="InterPro" id="IPR001315">
    <property type="entry name" value="CARD"/>
</dbReference>
<evidence type="ECO:0000256" key="1">
    <source>
        <dbReference type="ARBA" id="ARBA00004514"/>
    </source>
</evidence>
<dbReference type="Pfam" id="PF00619">
    <property type="entry name" value="CARD"/>
    <property type="match status" value="1"/>
</dbReference>
<comment type="subcellular location">
    <subcellularLocation>
        <location evidence="1">Cytoplasm</location>
        <location evidence="1">Cytosol</location>
    </subcellularLocation>
</comment>
<dbReference type="Gene3D" id="1.10.533.10">
    <property type="entry name" value="Death Domain, Fas"/>
    <property type="match status" value="3"/>
</dbReference>
<dbReference type="InterPro" id="IPR051249">
    <property type="entry name" value="NLRP_Inflammasome"/>
</dbReference>
<dbReference type="GO" id="GO:0045087">
    <property type="term" value="P:innate immune response"/>
    <property type="evidence" value="ECO:0007669"/>
    <property type="project" value="UniProtKB-KW"/>
</dbReference>
<dbReference type="PANTHER" id="PTHR46985">
    <property type="entry name" value="NACHT, LRR AND PYD DOMAINS-CONTAINING PROTEIN 1"/>
    <property type="match status" value="1"/>
</dbReference>
<dbReference type="GeneTree" id="ENSGT01060000248762"/>